<evidence type="ECO:0000313" key="2">
    <source>
        <dbReference type="Proteomes" id="UP000317238"/>
    </source>
</evidence>
<keyword evidence="2" id="KW-1185">Reference proteome</keyword>
<name>A0A5C5Y443_9PLAN</name>
<reference evidence="1 2" key="1">
    <citation type="submission" date="2019-02" db="EMBL/GenBank/DDBJ databases">
        <title>Deep-cultivation of Planctomycetes and their phenomic and genomic characterization uncovers novel biology.</title>
        <authorList>
            <person name="Wiegand S."/>
            <person name="Jogler M."/>
            <person name="Boedeker C."/>
            <person name="Pinto D."/>
            <person name="Vollmers J."/>
            <person name="Rivas-Marin E."/>
            <person name="Kohn T."/>
            <person name="Peeters S.H."/>
            <person name="Heuer A."/>
            <person name="Rast P."/>
            <person name="Oberbeckmann S."/>
            <person name="Bunk B."/>
            <person name="Jeske O."/>
            <person name="Meyerdierks A."/>
            <person name="Storesund J.E."/>
            <person name="Kallscheuer N."/>
            <person name="Luecker S."/>
            <person name="Lage O.M."/>
            <person name="Pohl T."/>
            <person name="Merkel B.J."/>
            <person name="Hornburger P."/>
            <person name="Mueller R.-W."/>
            <person name="Bruemmer F."/>
            <person name="Labrenz M."/>
            <person name="Spormann A.M."/>
            <person name="Op Den Camp H."/>
            <person name="Overmann J."/>
            <person name="Amann R."/>
            <person name="Jetten M.S.M."/>
            <person name="Mascher T."/>
            <person name="Medema M.H."/>
            <person name="Devos D.P."/>
            <person name="Kaster A.-K."/>
            <person name="Ovreas L."/>
            <person name="Rohde M."/>
            <person name="Galperin M.Y."/>
            <person name="Jogler C."/>
        </authorList>
    </citation>
    <scope>NUCLEOTIDE SEQUENCE [LARGE SCALE GENOMIC DNA]</scope>
    <source>
        <strain evidence="1 2">Pan14r</strain>
    </source>
</reference>
<dbReference type="EMBL" id="SJPL01000001">
    <property type="protein sequence ID" value="TWT70427.1"/>
    <property type="molecule type" value="Genomic_DNA"/>
</dbReference>
<dbReference type="Proteomes" id="UP000317238">
    <property type="component" value="Unassembled WGS sequence"/>
</dbReference>
<evidence type="ECO:0000313" key="1">
    <source>
        <dbReference type="EMBL" id="TWT70427.1"/>
    </source>
</evidence>
<organism evidence="1 2">
    <name type="scientific">Crateriforma conspicua</name>
    <dbReference type="NCBI Taxonomy" id="2527996"/>
    <lineage>
        <taxon>Bacteria</taxon>
        <taxon>Pseudomonadati</taxon>
        <taxon>Planctomycetota</taxon>
        <taxon>Planctomycetia</taxon>
        <taxon>Planctomycetales</taxon>
        <taxon>Planctomycetaceae</taxon>
        <taxon>Crateriforma</taxon>
    </lineage>
</organism>
<comment type="caution">
    <text evidence="1">The sequence shown here is derived from an EMBL/GenBank/DDBJ whole genome shotgun (WGS) entry which is preliminary data.</text>
</comment>
<protein>
    <submittedName>
        <fullName evidence="1">Uncharacterized protein</fullName>
    </submittedName>
</protein>
<gene>
    <name evidence="1" type="ORF">Pan14r_27330</name>
</gene>
<sequence length="31" mass="3317">MPSGRFAKASILAMLHWIGYVGCANHSGGKR</sequence>
<dbReference type="AlphaFoldDB" id="A0A5C5Y443"/>
<proteinExistence type="predicted"/>
<accession>A0A5C5Y443</accession>